<dbReference type="EMBL" id="AAHK01000958">
    <property type="protein sequence ID" value="EAN87957.1"/>
    <property type="molecule type" value="Genomic_DNA"/>
</dbReference>
<gene>
    <name evidence="1" type="ORF">Tc00.1047053506817.70</name>
</gene>
<evidence type="ECO:0000313" key="1">
    <source>
        <dbReference type="EMBL" id="EAN87957.1"/>
    </source>
</evidence>
<sequence length="102" mass="10692">MCSTNSLEGIHEEERPGDAALLWPEGMQRQARGECGPSLLPVGAAPDGTNYAPYVVQSTSTCAVPFSEMLESALHSSVEALATRAAEDESALINACAPPSSW</sequence>
<dbReference type="PaxDb" id="353153-Q4D600"/>
<dbReference type="KEGG" id="tcr:506817.70"/>
<dbReference type="RefSeq" id="XP_809808.1">
    <property type="nucleotide sequence ID" value="XM_804715.1"/>
</dbReference>
<comment type="caution">
    <text evidence="1">The sequence shown here is derived from an EMBL/GenBank/DDBJ whole genome shotgun (WGS) entry which is preliminary data.</text>
</comment>
<accession>Q4D600</accession>
<proteinExistence type="predicted"/>
<dbReference type="AlphaFoldDB" id="Q4D600"/>
<protein>
    <submittedName>
        <fullName evidence="1">Uncharacterized protein</fullName>
    </submittedName>
</protein>
<name>Q4D600_TRYCC</name>
<dbReference type="OMA" id="CGQSGRF"/>
<reference evidence="1 2" key="1">
    <citation type="journal article" date="2005" name="Science">
        <title>The genome sequence of Trypanosoma cruzi, etiologic agent of Chagas disease.</title>
        <authorList>
            <person name="El-Sayed N.M."/>
            <person name="Myler P.J."/>
            <person name="Bartholomeu D.C."/>
            <person name="Nilsson D."/>
            <person name="Aggarwal G."/>
            <person name="Tran A.N."/>
            <person name="Ghedin E."/>
            <person name="Worthey E.A."/>
            <person name="Delcher A.L."/>
            <person name="Blandin G."/>
            <person name="Westenberger S.J."/>
            <person name="Caler E."/>
            <person name="Cerqueira G.C."/>
            <person name="Branche C."/>
            <person name="Haas B."/>
            <person name="Anupama A."/>
            <person name="Arner E."/>
            <person name="Aslund L."/>
            <person name="Attipoe P."/>
            <person name="Bontempi E."/>
            <person name="Bringaud F."/>
            <person name="Burton P."/>
            <person name="Cadag E."/>
            <person name="Campbell D.A."/>
            <person name="Carrington M."/>
            <person name="Crabtree J."/>
            <person name="Darban H."/>
            <person name="da Silveira J.F."/>
            <person name="de Jong P."/>
            <person name="Edwards K."/>
            <person name="Englund P.T."/>
            <person name="Fazelina G."/>
            <person name="Feldblyum T."/>
            <person name="Ferella M."/>
            <person name="Frasch A.C."/>
            <person name="Gull K."/>
            <person name="Horn D."/>
            <person name="Hou L."/>
            <person name="Huang Y."/>
            <person name="Kindlund E."/>
            <person name="Klingbeil M."/>
            <person name="Kluge S."/>
            <person name="Koo H."/>
            <person name="Lacerda D."/>
            <person name="Levin M.J."/>
            <person name="Lorenzi H."/>
            <person name="Louie T."/>
            <person name="Machado C.R."/>
            <person name="McCulloch R."/>
            <person name="McKenna A."/>
            <person name="Mizuno Y."/>
            <person name="Mottram J.C."/>
            <person name="Nelson S."/>
            <person name="Ochaya S."/>
            <person name="Osoegawa K."/>
            <person name="Pai G."/>
            <person name="Parsons M."/>
            <person name="Pentony M."/>
            <person name="Pettersson U."/>
            <person name="Pop M."/>
            <person name="Ramirez J.L."/>
            <person name="Rinta J."/>
            <person name="Robertson L."/>
            <person name="Salzberg S.L."/>
            <person name="Sanchez D.O."/>
            <person name="Seyler A."/>
            <person name="Sharma R."/>
            <person name="Shetty J."/>
            <person name="Simpson A.J."/>
            <person name="Sisk E."/>
            <person name="Tammi M.T."/>
            <person name="Tarleton R."/>
            <person name="Teixeira S."/>
            <person name="Van Aken S."/>
            <person name="Vogt C."/>
            <person name="Ward P.N."/>
            <person name="Wickstead B."/>
            <person name="Wortman J."/>
            <person name="White O."/>
            <person name="Fraser C.M."/>
            <person name="Stuart K.D."/>
            <person name="Andersson B."/>
        </authorList>
    </citation>
    <scope>NUCLEOTIDE SEQUENCE [LARGE SCALE GENOMIC DNA]</scope>
    <source>
        <strain evidence="1 2">CL Brener</strain>
    </source>
</reference>
<keyword evidence="2" id="KW-1185">Reference proteome</keyword>
<dbReference type="GeneID" id="3540463"/>
<evidence type="ECO:0000313" key="2">
    <source>
        <dbReference type="Proteomes" id="UP000002296"/>
    </source>
</evidence>
<dbReference type="InParanoid" id="Q4D600"/>
<organism evidence="1 2">
    <name type="scientific">Trypanosoma cruzi (strain CL Brener)</name>
    <dbReference type="NCBI Taxonomy" id="353153"/>
    <lineage>
        <taxon>Eukaryota</taxon>
        <taxon>Discoba</taxon>
        <taxon>Euglenozoa</taxon>
        <taxon>Kinetoplastea</taxon>
        <taxon>Metakinetoplastina</taxon>
        <taxon>Trypanosomatida</taxon>
        <taxon>Trypanosomatidae</taxon>
        <taxon>Trypanosoma</taxon>
        <taxon>Schizotrypanum</taxon>
    </lineage>
</organism>
<dbReference type="Proteomes" id="UP000002296">
    <property type="component" value="Unassembled WGS sequence"/>
</dbReference>